<evidence type="ECO:0000256" key="1">
    <source>
        <dbReference type="SAM" id="Phobius"/>
    </source>
</evidence>
<feature type="transmembrane region" description="Helical" evidence="1">
    <location>
        <begin position="66"/>
        <end position="84"/>
    </location>
</feature>
<evidence type="ECO:0000313" key="2">
    <source>
        <dbReference type="EMBL" id="EKX33552.1"/>
    </source>
</evidence>
<dbReference type="EMBL" id="JH993137">
    <property type="protein sequence ID" value="EKX33552.1"/>
    <property type="molecule type" value="Genomic_DNA"/>
</dbReference>
<keyword evidence="1" id="KW-1133">Transmembrane helix</keyword>
<dbReference type="RefSeq" id="XP_005820532.1">
    <property type="nucleotide sequence ID" value="XM_005820475.1"/>
</dbReference>
<organism evidence="2">
    <name type="scientific">Guillardia theta (strain CCMP2712)</name>
    <name type="common">Cryptophyte</name>
    <dbReference type="NCBI Taxonomy" id="905079"/>
    <lineage>
        <taxon>Eukaryota</taxon>
        <taxon>Cryptophyceae</taxon>
        <taxon>Pyrenomonadales</taxon>
        <taxon>Geminigeraceae</taxon>
        <taxon>Guillardia</taxon>
    </lineage>
</organism>
<dbReference type="HOGENOM" id="CLU_1196809_0_0_1"/>
<dbReference type="KEGG" id="gtt:GUITHDRAFT_155996"/>
<keyword evidence="1" id="KW-0812">Transmembrane</keyword>
<keyword evidence="1" id="KW-0472">Membrane</keyword>
<reference evidence="4" key="2">
    <citation type="submission" date="2012-11" db="EMBL/GenBank/DDBJ databases">
        <authorList>
            <person name="Kuo A."/>
            <person name="Curtis B.A."/>
            <person name="Tanifuji G."/>
            <person name="Burki F."/>
            <person name="Gruber A."/>
            <person name="Irimia M."/>
            <person name="Maruyama S."/>
            <person name="Arias M.C."/>
            <person name="Ball S.G."/>
            <person name="Gile G.H."/>
            <person name="Hirakawa Y."/>
            <person name="Hopkins J.F."/>
            <person name="Rensing S.A."/>
            <person name="Schmutz J."/>
            <person name="Symeonidi A."/>
            <person name="Elias M."/>
            <person name="Eveleigh R.J."/>
            <person name="Herman E.K."/>
            <person name="Klute M.J."/>
            <person name="Nakayama T."/>
            <person name="Obornik M."/>
            <person name="Reyes-Prieto A."/>
            <person name="Armbrust E.V."/>
            <person name="Aves S.J."/>
            <person name="Beiko R.G."/>
            <person name="Coutinho P."/>
            <person name="Dacks J.B."/>
            <person name="Durnford D.G."/>
            <person name="Fast N.M."/>
            <person name="Green B.R."/>
            <person name="Grisdale C."/>
            <person name="Hempe F."/>
            <person name="Henrissat B."/>
            <person name="Hoppner M.P."/>
            <person name="Ishida K.-I."/>
            <person name="Kim E."/>
            <person name="Koreny L."/>
            <person name="Kroth P.G."/>
            <person name="Liu Y."/>
            <person name="Malik S.-B."/>
            <person name="Maier U.G."/>
            <person name="McRose D."/>
            <person name="Mock T."/>
            <person name="Neilson J.A."/>
            <person name="Onodera N.T."/>
            <person name="Poole A.M."/>
            <person name="Pritham E.J."/>
            <person name="Richards T.A."/>
            <person name="Rocap G."/>
            <person name="Roy S.W."/>
            <person name="Sarai C."/>
            <person name="Schaack S."/>
            <person name="Shirato S."/>
            <person name="Slamovits C.H."/>
            <person name="Spencer D.F."/>
            <person name="Suzuki S."/>
            <person name="Worden A.Z."/>
            <person name="Zauner S."/>
            <person name="Barry K."/>
            <person name="Bell C."/>
            <person name="Bharti A.K."/>
            <person name="Crow J.A."/>
            <person name="Grimwood J."/>
            <person name="Kramer R."/>
            <person name="Lindquist E."/>
            <person name="Lucas S."/>
            <person name="Salamov A."/>
            <person name="McFadden G.I."/>
            <person name="Lane C.E."/>
            <person name="Keeling P.J."/>
            <person name="Gray M.W."/>
            <person name="Grigoriev I.V."/>
            <person name="Archibald J.M."/>
        </authorList>
    </citation>
    <scope>NUCLEOTIDE SEQUENCE</scope>
    <source>
        <strain evidence="4">CCMP2712</strain>
    </source>
</reference>
<sequence length="247" mass="28041">MALGPPRFCMGEAIQPLRFCACGLMDIAGGFRLLCIFFLTWSVVGFIMSCSNLTRSESAWHENGVFSTHAVSTIRVLIHLFSICNQMMGLMAHAKKDVKKADMHFWGWIVYTVLCIFLEIFRLSTISADVKSFSEGSLDHCLSMFTNSTDTDPRVIACMEYDSTYYKSFAYFYGIFYLFLGLGLNAYFALVARSYWYYLHDDRLVALGQSIQDESLIPLTPLEQQALGGDGNVYVKMDNLFGHSRNW</sequence>
<accession>L1IBT0</accession>
<reference evidence="3" key="3">
    <citation type="submission" date="2015-06" db="UniProtKB">
        <authorList>
            <consortium name="EnsemblProtists"/>
        </authorList>
    </citation>
    <scope>IDENTIFICATION</scope>
</reference>
<dbReference type="Proteomes" id="UP000011087">
    <property type="component" value="Unassembled WGS sequence"/>
</dbReference>
<feature type="transmembrane region" description="Helical" evidence="1">
    <location>
        <begin position="33"/>
        <end position="54"/>
    </location>
</feature>
<keyword evidence="4" id="KW-1185">Reference proteome</keyword>
<name>L1IBT0_GUITC</name>
<feature type="transmembrane region" description="Helical" evidence="1">
    <location>
        <begin position="105"/>
        <end position="124"/>
    </location>
</feature>
<dbReference type="EnsemblProtists" id="EKX33552">
    <property type="protein sequence ID" value="EKX33552"/>
    <property type="gene ID" value="GUITHDRAFT_155996"/>
</dbReference>
<dbReference type="AlphaFoldDB" id="L1IBT0"/>
<evidence type="ECO:0000313" key="4">
    <source>
        <dbReference type="Proteomes" id="UP000011087"/>
    </source>
</evidence>
<evidence type="ECO:0000313" key="3">
    <source>
        <dbReference type="EnsemblProtists" id="EKX33552"/>
    </source>
</evidence>
<dbReference type="PaxDb" id="55529-EKX33552"/>
<dbReference type="GeneID" id="17290288"/>
<reference evidence="2 4" key="1">
    <citation type="journal article" date="2012" name="Nature">
        <title>Algal genomes reveal evolutionary mosaicism and the fate of nucleomorphs.</title>
        <authorList>
            <consortium name="DOE Joint Genome Institute"/>
            <person name="Curtis B.A."/>
            <person name="Tanifuji G."/>
            <person name="Burki F."/>
            <person name="Gruber A."/>
            <person name="Irimia M."/>
            <person name="Maruyama S."/>
            <person name="Arias M.C."/>
            <person name="Ball S.G."/>
            <person name="Gile G.H."/>
            <person name="Hirakawa Y."/>
            <person name="Hopkins J.F."/>
            <person name="Kuo A."/>
            <person name="Rensing S.A."/>
            <person name="Schmutz J."/>
            <person name="Symeonidi A."/>
            <person name="Elias M."/>
            <person name="Eveleigh R.J."/>
            <person name="Herman E.K."/>
            <person name="Klute M.J."/>
            <person name="Nakayama T."/>
            <person name="Obornik M."/>
            <person name="Reyes-Prieto A."/>
            <person name="Armbrust E.V."/>
            <person name="Aves S.J."/>
            <person name="Beiko R.G."/>
            <person name="Coutinho P."/>
            <person name="Dacks J.B."/>
            <person name="Durnford D.G."/>
            <person name="Fast N.M."/>
            <person name="Green B.R."/>
            <person name="Grisdale C.J."/>
            <person name="Hempel F."/>
            <person name="Henrissat B."/>
            <person name="Hoppner M.P."/>
            <person name="Ishida K."/>
            <person name="Kim E."/>
            <person name="Koreny L."/>
            <person name="Kroth P.G."/>
            <person name="Liu Y."/>
            <person name="Malik S.B."/>
            <person name="Maier U.G."/>
            <person name="McRose D."/>
            <person name="Mock T."/>
            <person name="Neilson J.A."/>
            <person name="Onodera N.T."/>
            <person name="Poole A.M."/>
            <person name="Pritham E.J."/>
            <person name="Richards T.A."/>
            <person name="Rocap G."/>
            <person name="Roy S.W."/>
            <person name="Sarai C."/>
            <person name="Schaack S."/>
            <person name="Shirato S."/>
            <person name="Slamovits C.H."/>
            <person name="Spencer D.F."/>
            <person name="Suzuki S."/>
            <person name="Worden A.Z."/>
            <person name="Zauner S."/>
            <person name="Barry K."/>
            <person name="Bell C."/>
            <person name="Bharti A.K."/>
            <person name="Crow J.A."/>
            <person name="Grimwood J."/>
            <person name="Kramer R."/>
            <person name="Lindquist E."/>
            <person name="Lucas S."/>
            <person name="Salamov A."/>
            <person name="McFadden G.I."/>
            <person name="Lane C.E."/>
            <person name="Keeling P.J."/>
            <person name="Gray M.W."/>
            <person name="Grigoriev I.V."/>
            <person name="Archibald J.M."/>
        </authorList>
    </citation>
    <scope>NUCLEOTIDE SEQUENCE</scope>
    <source>
        <strain evidence="2 4">CCMP2712</strain>
    </source>
</reference>
<dbReference type="OrthoDB" id="10490061at2759"/>
<proteinExistence type="predicted"/>
<gene>
    <name evidence="2" type="ORF">GUITHDRAFT_155996</name>
</gene>
<feature type="transmembrane region" description="Helical" evidence="1">
    <location>
        <begin position="169"/>
        <end position="190"/>
    </location>
</feature>
<protein>
    <submittedName>
        <fullName evidence="2 3">Uncharacterized protein</fullName>
    </submittedName>
</protein>